<gene>
    <name evidence="5" type="ORF">AA0114_g337</name>
    <name evidence="4" type="ORF">AA0115_g4856</name>
    <name evidence="6" type="ORF">AA0119_g2200</name>
</gene>
<dbReference type="Proteomes" id="UP000293195">
    <property type="component" value="Unassembled WGS sequence"/>
</dbReference>
<dbReference type="InterPro" id="IPR000757">
    <property type="entry name" value="Beta-glucanase-like"/>
</dbReference>
<evidence type="ECO:0000313" key="6">
    <source>
        <dbReference type="EMBL" id="RYO07299.1"/>
    </source>
</evidence>
<dbReference type="Gene3D" id="2.60.120.200">
    <property type="match status" value="1"/>
</dbReference>
<evidence type="ECO:0000313" key="5">
    <source>
        <dbReference type="EMBL" id="RYN61761.1"/>
    </source>
</evidence>
<sequence length="448" mass="50569">MQNLTETPDIITPVARSGGPSEKVHKSKSTNSKQAFKGKQATGSGFHYGPVPGQYFRSRRVKPEDVQMPWLDKPHPRQKWGTILPLIGLGLGFMVVAIMIWDGFRVIGRHKYCEIYHDNFTTLNENVWTKEVELGGYGNGQFEMTTGTDENVFIKNGELVIKPTIQDETFIGSNYIIDLRGQGCTGSDWTDCVATTNTTNGTIVNPVKSGRINTKLGTSIKYGRVEVVAKLPTGDWLWPAIWMLPKDNVYGAWPRSGEIDIAESRGNAPGYAQGGNNVVSSTLHFGPDANHNGWWRNNVKRQALHTTYAADYNTFGVEWSEKYIFTYINTRLLQVMYTHFDEPFFKYGNFPQADANGTRLENPWKHTKGNTAPFDQEFYLVMNLAVGSTNGWFEDGKSGKPWIDRSPRAKLDFWEAKDQWLPTWKDDGQMKVKSVTMWQQSGHKGCKA</sequence>
<reference evidence="5" key="3">
    <citation type="journal article" date="2019" name="J. ISSAAS">
        <title>Genomics, evolutionary history and diagnostics of the Alternaria alternata species group including apple and Asian pear pathotypes.</title>
        <authorList>
            <person name="Armitage A.D."/>
            <person name="Cockerton H.M."/>
            <person name="Sreenivasaprasad S."/>
            <person name="Woodhall J."/>
            <person name="Lane C."/>
            <person name="Harrison R.J."/>
            <person name="Clarkson J.P."/>
        </authorList>
    </citation>
    <scope>NUCLEOTIDE SEQUENCE</scope>
    <source>
        <strain evidence="5">FERA 1082</strain>
    </source>
</reference>
<comment type="caution">
    <text evidence="5">The sequence shown here is derived from an EMBL/GenBank/DDBJ whole genome shotgun (WGS) entry which is preliminary data.</text>
</comment>
<accession>A0A4Q4MWS9</accession>
<dbReference type="EMBL" id="PDXA01000001">
    <property type="protein sequence ID" value="RYN61761.1"/>
    <property type="molecule type" value="Genomic_DNA"/>
</dbReference>
<dbReference type="Proteomes" id="UP000292340">
    <property type="component" value="Unassembled WGS sequence"/>
</dbReference>
<feature type="region of interest" description="Disordered" evidence="1">
    <location>
        <begin position="1"/>
        <end position="45"/>
    </location>
</feature>
<evidence type="ECO:0000256" key="1">
    <source>
        <dbReference type="SAM" id="MobiDB-lite"/>
    </source>
</evidence>
<protein>
    <recommendedName>
        <fullName evidence="3">GH16 domain-containing protein</fullName>
    </recommendedName>
</protein>
<dbReference type="Proteomes" id="UP000292402">
    <property type="component" value="Unassembled WGS sequence"/>
</dbReference>
<evidence type="ECO:0000256" key="2">
    <source>
        <dbReference type="SAM" id="Phobius"/>
    </source>
</evidence>
<reference evidence="4" key="1">
    <citation type="submission" date="2017-10" db="EMBL/GenBank/DDBJ databases">
        <authorList>
            <person name="Armitage A.D."/>
            <person name="Barbara D.J."/>
            <person name="Woodhall J.W."/>
            <person name="Sreenivasaprasad S."/>
            <person name="Lane C.R."/>
            <person name="Clarkson J.P."/>
            <person name="Harrison R.J."/>
        </authorList>
    </citation>
    <scope>NUCLEOTIDE SEQUENCE</scope>
    <source>
        <strain evidence="4">FERA 1164</strain>
        <strain evidence="6">FERA 635</strain>
    </source>
</reference>
<dbReference type="PROSITE" id="PS51762">
    <property type="entry name" value="GH16_2"/>
    <property type="match status" value="1"/>
</dbReference>
<dbReference type="AlphaFoldDB" id="A0A4Q4MWS9"/>
<feature type="domain" description="GH16" evidence="3">
    <location>
        <begin position="68"/>
        <end position="443"/>
    </location>
</feature>
<dbReference type="EMBL" id="PDXB01000010">
    <property type="protein sequence ID" value="RYN30414.1"/>
    <property type="molecule type" value="Genomic_DNA"/>
</dbReference>
<evidence type="ECO:0000259" key="3">
    <source>
        <dbReference type="PROSITE" id="PS51762"/>
    </source>
</evidence>
<keyword evidence="2" id="KW-1133">Transmembrane helix</keyword>
<keyword evidence="2" id="KW-0812">Transmembrane</keyword>
<evidence type="ECO:0000313" key="8">
    <source>
        <dbReference type="Proteomes" id="UP000293195"/>
    </source>
</evidence>
<keyword evidence="2" id="KW-0472">Membrane</keyword>
<dbReference type="FunFam" id="2.60.120.200:FF:000178">
    <property type="entry name" value="Glycoside hydrolase family 16 protein"/>
    <property type="match status" value="1"/>
</dbReference>
<organism evidence="5 7">
    <name type="scientific">Alternaria tenuissima</name>
    <dbReference type="NCBI Taxonomy" id="119927"/>
    <lineage>
        <taxon>Eukaryota</taxon>
        <taxon>Fungi</taxon>
        <taxon>Dikarya</taxon>
        <taxon>Ascomycota</taxon>
        <taxon>Pezizomycotina</taxon>
        <taxon>Dothideomycetes</taxon>
        <taxon>Pleosporomycetidae</taxon>
        <taxon>Pleosporales</taxon>
        <taxon>Pleosporineae</taxon>
        <taxon>Pleosporaceae</taxon>
        <taxon>Alternaria</taxon>
        <taxon>Alternaria sect. Alternaria</taxon>
        <taxon>Alternaria alternata complex</taxon>
    </lineage>
</organism>
<dbReference type="InterPro" id="IPR050546">
    <property type="entry name" value="Glycosyl_Hydrlase_16"/>
</dbReference>
<dbReference type="GO" id="GO:0005975">
    <property type="term" value="P:carbohydrate metabolic process"/>
    <property type="evidence" value="ECO:0007669"/>
    <property type="project" value="InterPro"/>
</dbReference>
<dbReference type="PANTHER" id="PTHR10963">
    <property type="entry name" value="GLYCOSYL HYDROLASE-RELATED"/>
    <property type="match status" value="1"/>
</dbReference>
<keyword evidence="8" id="KW-1185">Reference proteome</keyword>
<evidence type="ECO:0000313" key="4">
    <source>
        <dbReference type="EMBL" id="RYN30414.1"/>
    </source>
</evidence>
<evidence type="ECO:0000313" key="7">
    <source>
        <dbReference type="Proteomes" id="UP000292402"/>
    </source>
</evidence>
<reference evidence="4 7" key="2">
    <citation type="journal article" date="2019" name="bioRxiv">
        <title>Genomics, evolutionary history and diagnostics of the Alternaria alternata species group including apple and Asian pear pathotypes.</title>
        <authorList>
            <person name="Armitage A.D."/>
            <person name="Cockerton H.M."/>
            <person name="Sreenivasaprasad S."/>
            <person name="Woodhall J.W."/>
            <person name="Lane C.R."/>
            <person name="Harrison R.J."/>
            <person name="Clarkson J.P."/>
        </authorList>
    </citation>
    <scope>NUCLEOTIDE SEQUENCE [LARGE SCALE GENOMIC DNA]</scope>
    <source>
        <strain evidence="7">FERA 1082</strain>
        <strain evidence="4">FERA 1164</strain>
        <strain evidence="6">FERA 635</strain>
    </source>
</reference>
<dbReference type="EMBL" id="PDXF01000005">
    <property type="protein sequence ID" value="RYO07299.1"/>
    <property type="molecule type" value="Genomic_DNA"/>
</dbReference>
<dbReference type="InterPro" id="IPR013320">
    <property type="entry name" value="ConA-like_dom_sf"/>
</dbReference>
<dbReference type="PANTHER" id="PTHR10963:SF62">
    <property type="entry name" value="GLUCAN 1,3-BETA-GLUCOSIDASE"/>
    <property type="match status" value="1"/>
</dbReference>
<dbReference type="SUPFAM" id="SSF49899">
    <property type="entry name" value="Concanavalin A-like lectins/glucanases"/>
    <property type="match status" value="1"/>
</dbReference>
<feature type="transmembrane region" description="Helical" evidence="2">
    <location>
        <begin position="80"/>
        <end position="101"/>
    </location>
</feature>
<dbReference type="GO" id="GO:0004553">
    <property type="term" value="F:hydrolase activity, hydrolyzing O-glycosyl compounds"/>
    <property type="evidence" value="ECO:0007669"/>
    <property type="project" value="InterPro"/>
</dbReference>
<name>A0A4Q4MWS9_9PLEO</name>
<dbReference type="Pfam" id="PF00722">
    <property type="entry name" value="Glyco_hydro_16"/>
    <property type="match status" value="1"/>
</dbReference>
<proteinExistence type="predicted"/>